<proteinExistence type="predicted"/>
<sequence length="252" mass="27352">MMDRSRALGELKSIGKPRLIEAVAGLRRLEIAELLHLARQRAVVRKLQAWEDDILQRETATKNPETSDRQPAGVTAPGGPSIDLMERQEEPAVFTTQHIVLGSTIVTCGAGLEIRHVVNGFDDCRIIIHNLPADVTIPEITTIFTQQGLSADEIMIISVNPICEGSLDAVVLVSAEQGVAIAAGGMDSRIRNEILWVEVKENPAANAMDMDVPQTHTDILRIFSIAPNRAVSIDVLSNGEESDVVLDAHSES</sequence>
<protein>
    <submittedName>
        <fullName evidence="2">Uncharacterized protein</fullName>
    </submittedName>
</protein>
<feature type="compositionally biased region" description="Basic and acidic residues" evidence="1">
    <location>
        <begin position="58"/>
        <end position="68"/>
    </location>
</feature>
<gene>
    <name evidence="2" type="ORF">DXG03_005317</name>
</gene>
<organism evidence="2 3">
    <name type="scientific">Asterophora parasitica</name>
    <dbReference type="NCBI Taxonomy" id="117018"/>
    <lineage>
        <taxon>Eukaryota</taxon>
        <taxon>Fungi</taxon>
        <taxon>Dikarya</taxon>
        <taxon>Basidiomycota</taxon>
        <taxon>Agaricomycotina</taxon>
        <taxon>Agaricomycetes</taxon>
        <taxon>Agaricomycetidae</taxon>
        <taxon>Agaricales</taxon>
        <taxon>Tricholomatineae</taxon>
        <taxon>Lyophyllaceae</taxon>
        <taxon>Asterophora</taxon>
    </lineage>
</organism>
<comment type="caution">
    <text evidence="2">The sequence shown here is derived from an EMBL/GenBank/DDBJ whole genome shotgun (WGS) entry which is preliminary data.</text>
</comment>
<dbReference type="Proteomes" id="UP000775547">
    <property type="component" value="Unassembled WGS sequence"/>
</dbReference>
<reference evidence="2" key="1">
    <citation type="submission" date="2020-07" db="EMBL/GenBank/DDBJ databases">
        <authorList>
            <person name="Nieuwenhuis M."/>
            <person name="Van De Peppel L.J.J."/>
        </authorList>
    </citation>
    <scope>NUCLEOTIDE SEQUENCE</scope>
    <source>
        <strain evidence="2">AP01</strain>
        <tissue evidence="2">Mycelium</tissue>
    </source>
</reference>
<keyword evidence="3" id="KW-1185">Reference proteome</keyword>
<evidence type="ECO:0000313" key="3">
    <source>
        <dbReference type="Proteomes" id="UP000775547"/>
    </source>
</evidence>
<dbReference type="OrthoDB" id="1431934at2759"/>
<evidence type="ECO:0000256" key="1">
    <source>
        <dbReference type="SAM" id="MobiDB-lite"/>
    </source>
</evidence>
<accession>A0A9P7KED0</accession>
<dbReference type="AlphaFoldDB" id="A0A9P7KED0"/>
<reference evidence="2" key="2">
    <citation type="submission" date="2021-10" db="EMBL/GenBank/DDBJ databases">
        <title>Phylogenomics reveals ancestral predisposition of the termite-cultivated fungus Termitomyces towards a domesticated lifestyle.</title>
        <authorList>
            <person name="Auxier B."/>
            <person name="Grum-Grzhimaylo A."/>
            <person name="Cardenas M.E."/>
            <person name="Lodge J.D."/>
            <person name="Laessoe T."/>
            <person name="Pedersen O."/>
            <person name="Smith M.E."/>
            <person name="Kuyper T.W."/>
            <person name="Franco-Molano E.A."/>
            <person name="Baroni T.J."/>
            <person name="Aanen D.K."/>
        </authorList>
    </citation>
    <scope>NUCLEOTIDE SEQUENCE</scope>
    <source>
        <strain evidence="2">AP01</strain>
        <tissue evidence="2">Mycelium</tissue>
    </source>
</reference>
<evidence type="ECO:0000313" key="2">
    <source>
        <dbReference type="EMBL" id="KAG5645780.1"/>
    </source>
</evidence>
<dbReference type="EMBL" id="JABCKV010000032">
    <property type="protein sequence ID" value="KAG5645780.1"/>
    <property type="molecule type" value="Genomic_DNA"/>
</dbReference>
<feature type="region of interest" description="Disordered" evidence="1">
    <location>
        <begin position="58"/>
        <end position="77"/>
    </location>
</feature>
<name>A0A9P7KED0_9AGAR</name>